<feature type="region of interest" description="Disordered" evidence="1">
    <location>
        <begin position="1"/>
        <end position="21"/>
    </location>
</feature>
<feature type="compositionally biased region" description="Low complexity" evidence="1">
    <location>
        <begin position="58"/>
        <end position="82"/>
    </location>
</feature>
<dbReference type="GO" id="GO:0016702">
    <property type="term" value="F:oxidoreductase activity, acting on single donors with incorporation of molecular oxygen, incorporation of two atoms of oxygen"/>
    <property type="evidence" value="ECO:0007669"/>
    <property type="project" value="InterPro"/>
</dbReference>
<gene>
    <name evidence="3" type="ORF">ED208_00640</name>
</gene>
<sequence>MKTTLPGNNSQASEEAPATRLGRRISRREAINLLGGVAGAALVIGCGAGTEQLVETDSSSSSGSSSSGGSTSSSSGGSTTGSCTRVAEETNGPFPSDGSNTNNGVLKNCLTDSRVIRRDIRSDFDGSNTQAGTALTLTMNLLNTNGSCGTLSGYYVYIWHCSAAGSYSQYSGNMNGGNYADRTWLRGVQISDANGQLTFTTIFPGRYSGRATHIHFEVYPADAGVGTAAHQKSKVIATSQLAFPDSVTNGSGNPYSNTTLYPNSATNNTSNANDGIFSDGTSTEMLTISGSNSSGYAASITVAVAA</sequence>
<organism evidence="3 4">
    <name type="scientific">Stagnimonas aquatica</name>
    <dbReference type="NCBI Taxonomy" id="2689987"/>
    <lineage>
        <taxon>Bacteria</taxon>
        <taxon>Pseudomonadati</taxon>
        <taxon>Pseudomonadota</taxon>
        <taxon>Gammaproteobacteria</taxon>
        <taxon>Nevskiales</taxon>
        <taxon>Nevskiaceae</taxon>
        <taxon>Stagnimonas</taxon>
    </lineage>
</organism>
<dbReference type="InterPro" id="IPR015889">
    <property type="entry name" value="Intradiol_dOase_core"/>
</dbReference>
<reference evidence="3 4" key="1">
    <citation type="submission" date="2018-10" db="EMBL/GenBank/DDBJ databases">
        <authorList>
            <person name="Chen W.-M."/>
        </authorList>
    </citation>
    <scope>NUCLEOTIDE SEQUENCE [LARGE SCALE GENOMIC DNA]</scope>
    <source>
        <strain evidence="3 4">THS-13</strain>
    </source>
</reference>
<dbReference type="Pfam" id="PF00775">
    <property type="entry name" value="Dioxygenase_C"/>
    <property type="match status" value="1"/>
</dbReference>
<dbReference type="PANTHER" id="PTHR34315:SF1">
    <property type="entry name" value="INTRADIOL RING-CLEAVAGE DIOXYGENASES DOMAIN-CONTAINING PROTEIN-RELATED"/>
    <property type="match status" value="1"/>
</dbReference>
<keyword evidence="3" id="KW-0560">Oxidoreductase</keyword>
<dbReference type="RefSeq" id="WP_123209931.1">
    <property type="nucleotide sequence ID" value="NZ_RJVO01000001.1"/>
</dbReference>
<dbReference type="EMBL" id="RJVO01000001">
    <property type="protein sequence ID" value="ROH93079.1"/>
    <property type="molecule type" value="Genomic_DNA"/>
</dbReference>
<evidence type="ECO:0000259" key="2">
    <source>
        <dbReference type="Pfam" id="PF00775"/>
    </source>
</evidence>
<dbReference type="SUPFAM" id="SSF49482">
    <property type="entry name" value="Aromatic compound dioxygenase"/>
    <property type="match status" value="1"/>
</dbReference>
<dbReference type="Proteomes" id="UP000282106">
    <property type="component" value="Unassembled WGS sequence"/>
</dbReference>
<dbReference type="Gene3D" id="2.60.130.10">
    <property type="entry name" value="Aromatic compound dioxygenase"/>
    <property type="match status" value="1"/>
</dbReference>
<dbReference type="PANTHER" id="PTHR34315">
    <property type="match status" value="1"/>
</dbReference>
<evidence type="ECO:0000256" key="1">
    <source>
        <dbReference type="SAM" id="MobiDB-lite"/>
    </source>
</evidence>
<dbReference type="InterPro" id="IPR000627">
    <property type="entry name" value="Intradiol_dOase_C"/>
</dbReference>
<dbReference type="InParanoid" id="A0A3N0VK02"/>
<feature type="compositionally biased region" description="Polar residues" evidence="1">
    <location>
        <begin position="1"/>
        <end position="13"/>
    </location>
</feature>
<dbReference type="GO" id="GO:0008199">
    <property type="term" value="F:ferric iron binding"/>
    <property type="evidence" value="ECO:0007669"/>
    <property type="project" value="InterPro"/>
</dbReference>
<keyword evidence="3" id="KW-0223">Dioxygenase</keyword>
<evidence type="ECO:0000313" key="4">
    <source>
        <dbReference type="Proteomes" id="UP000282106"/>
    </source>
</evidence>
<feature type="domain" description="Intradiol ring-cleavage dioxygenases" evidence="2">
    <location>
        <begin position="125"/>
        <end position="211"/>
    </location>
</feature>
<comment type="caution">
    <text evidence="3">The sequence shown here is derived from an EMBL/GenBank/DDBJ whole genome shotgun (WGS) entry which is preliminary data.</text>
</comment>
<name>A0A3N0VK02_9GAMM</name>
<evidence type="ECO:0000313" key="3">
    <source>
        <dbReference type="EMBL" id="ROH93079.1"/>
    </source>
</evidence>
<accession>A0A3N0VK02</accession>
<keyword evidence="4" id="KW-1185">Reference proteome</keyword>
<dbReference type="AlphaFoldDB" id="A0A3N0VK02"/>
<feature type="region of interest" description="Disordered" evidence="1">
    <location>
        <begin position="54"/>
        <end position="105"/>
    </location>
</feature>
<protein>
    <submittedName>
        <fullName evidence="3">Intradiol ring-cleavage dioxygenase</fullName>
    </submittedName>
</protein>
<proteinExistence type="predicted"/>